<dbReference type="SUPFAM" id="SSF103473">
    <property type="entry name" value="MFS general substrate transporter"/>
    <property type="match status" value="1"/>
</dbReference>
<dbReference type="InterPro" id="IPR011701">
    <property type="entry name" value="MFS"/>
</dbReference>
<feature type="transmembrane region" description="Helical" evidence="6">
    <location>
        <begin position="304"/>
        <end position="326"/>
    </location>
</feature>
<evidence type="ECO:0000256" key="6">
    <source>
        <dbReference type="SAM" id="Phobius"/>
    </source>
</evidence>
<sequence>MTSTAAPTAPPRTRPPGWPAVLAVTMGIFTIVTTEILPVGLLTSIGSGFTVSDGTAGLMMTMPGYLAAVAAPVLTVSTARLDRRLMLCACLLLLAVANVLAAAAPAFWTLLLSRVLVGVVIGGFWSIAAGLADRLVAPPQVRRATAVVFSAVPLGSVFGVPLGTLIGDAAGWRTSFAVMAALSVAVLAALAVFLPPLPAEQATRLTVLRSALRVRNTWRALALTVLIVLAHFGAYTYVTPFLEQVTHVSPTAFLLLYGVAGLAGNFLGGLMVARRPALTSAIAAGLIALATLALPAVGHSPAGTAVLLALWGVGYGAIPVCSQTWFSAATPGTPEAASVLFTSSFQATLSTGALAGGLVVDRTSPSTVMLSGGATAALMLLLLVFWSASTTTRT</sequence>
<protein>
    <submittedName>
        <fullName evidence="8">MFS transporter</fullName>
    </submittedName>
</protein>
<evidence type="ECO:0000313" key="8">
    <source>
        <dbReference type="EMBL" id="RFU43459.1"/>
    </source>
</evidence>
<keyword evidence="3 6" id="KW-0812">Transmembrane</keyword>
<feature type="transmembrane region" description="Helical" evidence="6">
    <location>
        <begin position="218"/>
        <end position="238"/>
    </location>
</feature>
<dbReference type="RefSeq" id="WP_117355640.1">
    <property type="nucleotide sequence ID" value="NZ_QURH01000014.1"/>
</dbReference>
<dbReference type="Proteomes" id="UP000261811">
    <property type="component" value="Unassembled WGS sequence"/>
</dbReference>
<dbReference type="InterPro" id="IPR036259">
    <property type="entry name" value="MFS_trans_sf"/>
</dbReference>
<feature type="transmembrane region" description="Helical" evidence="6">
    <location>
        <begin position="54"/>
        <end position="74"/>
    </location>
</feature>
<accession>A0A372JU34</accession>
<evidence type="ECO:0000256" key="2">
    <source>
        <dbReference type="ARBA" id="ARBA00022475"/>
    </source>
</evidence>
<feature type="transmembrane region" description="Helical" evidence="6">
    <location>
        <begin position="366"/>
        <end position="388"/>
    </location>
</feature>
<evidence type="ECO:0000313" key="9">
    <source>
        <dbReference type="Proteomes" id="UP000261811"/>
    </source>
</evidence>
<dbReference type="CDD" id="cd17324">
    <property type="entry name" value="MFS_NepI_like"/>
    <property type="match status" value="1"/>
</dbReference>
<feature type="transmembrane region" description="Helical" evidence="6">
    <location>
        <begin position="250"/>
        <end position="270"/>
    </location>
</feature>
<gene>
    <name evidence="8" type="ORF">DZF91_01015</name>
</gene>
<organism evidence="8 9">
    <name type="scientific">Actinomadura logoneensis</name>
    <dbReference type="NCBI Taxonomy" id="2293572"/>
    <lineage>
        <taxon>Bacteria</taxon>
        <taxon>Bacillati</taxon>
        <taxon>Actinomycetota</taxon>
        <taxon>Actinomycetes</taxon>
        <taxon>Streptosporangiales</taxon>
        <taxon>Thermomonosporaceae</taxon>
        <taxon>Actinomadura</taxon>
    </lineage>
</organism>
<feature type="domain" description="Major facilitator superfamily (MFS) profile" evidence="7">
    <location>
        <begin position="20"/>
        <end position="391"/>
    </location>
</feature>
<comment type="subcellular location">
    <subcellularLocation>
        <location evidence="1">Cell membrane</location>
        <topology evidence="1">Multi-pass membrane protein</topology>
    </subcellularLocation>
</comment>
<dbReference type="PROSITE" id="PS50850">
    <property type="entry name" value="MFS"/>
    <property type="match status" value="1"/>
</dbReference>
<dbReference type="InterPro" id="IPR020846">
    <property type="entry name" value="MFS_dom"/>
</dbReference>
<dbReference type="Pfam" id="PF07690">
    <property type="entry name" value="MFS_1"/>
    <property type="match status" value="1"/>
</dbReference>
<dbReference type="OrthoDB" id="9814237at2"/>
<feature type="transmembrane region" description="Helical" evidence="6">
    <location>
        <begin position="338"/>
        <end position="360"/>
    </location>
</feature>
<name>A0A372JU34_9ACTN</name>
<feature type="transmembrane region" description="Helical" evidence="6">
    <location>
        <begin position="176"/>
        <end position="197"/>
    </location>
</feature>
<evidence type="ECO:0000256" key="4">
    <source>
        <dbReference type="ARBA" id="ARBA00022989"/>
    </source>
</evidence>
<evidence type="ECO:0000256" key="5">
    <source>
        <dbReference type="ARBA" id="ARBA00023136"/>
    </source>
</evidence>
<dbReference type="PANTHER" id="PTHR43124">
    <property type="entry name" value="PURINE EFFLUX PUMP PBUE"/>
    <property type="match status" value="1"/>
</dbReference>
<keyword evidence="5 6" id="KW-0472">Membrane</keyword>
<evidence type="ECO:0000256" key="3">
    <source>
        <dbReference type="ARBA" id="ARBA00022692"/>
    </source>
</evidence>
<feature type="transmembrane region" description="Helical" evidence="6">
    <location>
        <begin position="277"/>
        <end position="298"/>
    </location>
</feature>
<reference evidence="8 9" key="1">
    <citation type="submission" date="2018-08" db="EMBL/GenBank/DDBJ databases">
        <title>Actinomadura jelena sp. nov., a novel Actinomycete isolated from soil in Chad.</title>
        <authorList>
            <person name="Shi L."/>
        </authorList>
    </citation>
    <scope>NUCLEOTIDE SEQUENCE [LARGE SCALE GENOMIC DNA]</scope>
    <source>
        <strain evidence="8 9">NEAU-G17</strain>
    </source>
</reference>
<keyword evidence="4 6" id="KW-1133">Transmembrane helix</keyword>
<evidence type="ECO:0000256" key="1">
    <source>
        <dbReference type="ARBA" id="ARBA00004651"/>
    </source>
</evidence>
<dbReference type="GO" id="GO:0022857">
    <property type="term" value="F:transmembrane transporter activity"/>
    <property type="evidence" value="ECO:0007669"/>
    <property type="project" value="InterPro"/>
</dbReference>
<dbReference type="GO" id="GO:0005886">
    <property type="term" value="C:plasma membrane"/>
    <property type="evidence" value="ECO:0007669"/>
    <property type="project" value="UniProtKB-SubCell"/>
</dbReference>
<feature type="transmembrane region" description="Helical" evidence="6">
    <location>
        <begin position="114"/>
        <end position="132"/>
    </location>
</feature>
<dbReference type="AlphaFoldDB" id="A0A372JU34"/>
<feature type="transmembrane region" description="Helical" evidence="6">
    <location>
        <begin position="144"/>
        <end position="164"/>
    </location>
</feature>
<dbReference type="EMBL" id="QURH01000014">
    <property type="protein sequence ID" value="RFU43459.1"/>
    <property type="molecule type" value="Genomic_DNA"/>
</dbReference>
<proteinExistence type="predicted"/>
<keyword evidence="2" id="KW-1003">Cell membrane</keyword>
<feature type="transmembrane region" description="Helical" evidence="6">
    <location>
        <begin position="86"/>
        <end position="108"/>
    </location>
</feature>
<feature type="transmembrane region" description="Helical" evidence="6">
    <location>
        <begin position="20"/>
        <end position="42"/>
    </location>
</feature>
<dbReference type="PANTHER" id="PTHR43124:SF3">
    <property type="entry name" value="CHLORAMPHENICOL EFFLUX PUMP RV0191"/>
    <property type="match status" value="1"/>
</dbReference>
<dbReference type="InterPro" id="IPR050189">
    <property type="entry name" value="MFS_Efflux_Transporters"/>
</dbReference>
<comment type="caution">
    <text evidence="8">The sequence shown here is derived from an EMBL/GenBank/DDBJ whole genome shotgun (WGS) entry which is preliminary data.</text>
</comment>
<keyword evidence="9" id="KW-1185">Reference proteome</keyword>
<dbReference type="Gene3D" id="1.20.1250.20">
    <property type="entry name" value="MFS general substrate transporter like domains"/>
    <property type="match status" value="1"/>
</dbReference>
<evidence type="ECO:0000259" key="7">
    <source>
        <dbReference type="PROSITE" id="PS50850"/>
    </source>
</evidence>